<keyword evidence="4" id="KW-1185">Reference proteome</keyword>
<sequence length="1153" mass="126979">MRLSRLDLTRYGRFTDFALDFGQKPEGAPDFHIIYGPNEAGKTTAFSAFLDLMFGIEARSRYDFLHEYKSMQIGGVLEWDGAAHEFSRVKRNQNSLLGPSGQPVAETGLQGALGGIGRDGYRTMFSLDDDTLEKGGDGILESKGDLGQLLFSASAGLSELGHTLSALQAEADNFYKFRARSGALATMKAKLGELKDAREAIDTLASHYAQLVAEKETSRTAYETVREEAAALRVRIETLRRRLDALPRKRRLDEIGEELAGLSTLPEPPQAWRTELPTLMREEIELRVKEEASSALLARLAHEIDALEPDQAALDRAEDFRRLMNGASRFVTASDDLPNRRNTLEELERRIGALLSELGQSSETDATVLILPAATQDRLRALIDDAATLAQSQKSANEEAKLADERLHAANAVLEAVDGVAVGDGIDHAGLRAALDQWRRGEHPARVRAATRAHESQQAVVEERLLALPPWSGSAAEVAGLTVPSPSRLEEWRARGKQAEAEEARHNADTERFETERLRLEAERDADRAAGLLDEAEAAAARRARDAAWARHRKALDEASAKAFEAALQEDDRLTALKLAQANEVIRAQAMARNLAVAEAGEKRARDLSARAAEKISTLAEEIAAAMPFLPAAWSLGDREAWLGRRERVLEAWNALRQAESEMRSAEKESAEAEKQLRDALGAAGFDGSGLALDPLLFRAQSLLEKSAEIRALVNDRDARARDAETRNRRKAELEAEQARWQAAWIAALDGTWLDAELTPAATRATLAALDRLAPLLSERESLADRIAKMDSDREVFGRRVANLSEALELEAPPGDPMPAYEMIGARVRGAENAVEARTRKEAERARAIAETRSLSERLSLHERRASEMLRFFGVGSLAEVDARLREIERRNSLEAERQRTEREVVSGLGLPDLASSVAALADADPVQLQAELSEAEARFEIEDARVRELYAAHAKASDRIEAVGGDDAVAKIEEQRRTVLLEIEDGALQYLRLKMGIAAADQALRAYRDRHRSSMMDRASEAFRTISRGAYARLGTQPEKDAEILIGITADGASKLAQDMSKGTRFQLYLALRVAGYFEFARARSPVPFIADDIMETFDDFRAEEAFRLFAGMAEVGQVIYLTHHRHLCSIAQEVCPSVTIHELPAPAGFGT</sequence>
<accession>A0ABT1C2U8</accession>
<organism evidence="3 4">
    <name type="scientific">Mesorhizobium liriopis</name>
    <dbReference type="NCBI Taxonomy" id="2953882"/>
    <lineage>
        <taxon>Bacteria</taxon>
        <taxon>Pseudomonadati</taxon>
        <taxon>Pseudomonadota</taxon>
        <taxon>Alphaproteobacteria</taxon>
        <taxon>Hyphomicrobiales</taxon>
        <taxon>Phyllobacteriaceae</taxon>
        <taxon>Mesorhizobium</taxon>
    </lineage>
</organism>
<evidence type="ECO:0000313" key="3">
    <source>
        <dbReference type="EMBL" id="MCO6048481.1"/>
    </source>
</evidence>
<comment type="caution">
    <text evidence="3">The sequence shown here is derived from an EMBL/GenBank/DDBJ whole genome shotgun (WGS) entry which is preliminary data.</text>
</comment>
<dbReference type="InterPro" id="IPR038734">
    <property type="entry name" value="YhaN_AAA"/>
</dbReference>
<dbReference type="Pfam" id="PF13514">
    <property type="entry name" value="AAA_27"/>
    <property type="match status" value="1"/>
</dbReference>
<dbReference type="Gene3D" id="3.40.50.300">
    <property type="entry name" value="P-loop containing nucleotide triphosphate hydrolases"/>
    <property type="match status" value="2"/>
</dbReference>
<dbReference type="EMBL" id="JAMXQS010000001">
    <property type="protein sequence ID" value="MCO6048481.1"/>
    <property type="molecule type" value="Genomic_DNA"/>
</dbReference>
<dbReference type="PANTHER" id="PTHR41259">
    <property type="entry name" value="DOUBLE-STRAND BREAK REPAIR RAD50 ATPASE, PUTATIVE-RELATED"/>
    <property type="match status" value="1"/>
</dbReference>
<feature type="coiled-coil region" evidence="1">
    <location>
        <begin position="656"/>
        <end position="683"/>
    </location>
</feature>
<protein>
    <submittedName>
        <fullName evidence="3">AAA family ATPase</fullName>
    </submittedName>
</protein>
<proteinExistence type="predicted"/>
<gene>
    <name evidence="3" type="ORF">NGM99_01590</name>
</gene>
<dbReference type="PANTHER" id="PTHR41259:SF1">
    <property type="entry name" value="DOUBLE-STRAND BREAK REPAIR RAD50 ATPASE, PUTATIVE-RELATED"/>
    <property type="match status" value="1"/>
</dbReference>
<dbReference type="SUPFAM" id="SSF52540">
    <property type="entry name" value="P-loop containing nucleoside triphosphate hydrolases"/>
    <property type="match status" value="1"/>
</dbReference>
<dbReference type="Proteomes" id="UP001205906">
    <property type="component" value="Unassembled WGS sequence"/>
</dbReference>
<keyword evidence="1" id="KW-0175">Coiled coil</keyword>
<evidence type="ECO:0000259" key="2">
    <source>
        <dbReference type="Pfam" id="PF13514"/>
    </source>
</evidence>
<name>A0ABT1C2U8_9HYPH</name>
<evidence type="ECO:0000256" key="1">
    <source>
        <dbReference type="SAM" id="Coils"/>
    </source>
</evidence>
<feature type="domain" description="YhaN AAA" evidence="2">
    <location>
        <begin position="1"/>
        <end position="201"/>
    </location>
</feature>
<feature type="coiled-coil region" evidence="1">
    <location>
        <begin position="194"/>
        <end position="242"/>
    </location>
</feature>
<dbReference type="InterPro" id="IPR027417">
    <property type="entry name" value="P-loop_NTPase"/>
</dbReference>
<reference evidence="3 4" key="1">
    <citation type="submission" date="2022-06" db="EMBL/GenBank/DDBJ databases">
        <title>Mesorhizobium sp. strain RP14 Genome sequencing and assembly.</title>
        <authorList>
            <person name="Kim I."/>
        </authorList>
    </citation>
    <scope>NUCLEOTIDE SEQUENCE [LARGE SCALE GENOMIC DNA]</scope>
    <source>
        <strain evidence="4">RP14(2022)</strain>
    </source>
</reference>
<feature type="coiled-coil region" evidence="1">
    <location>
        <begin position="489"/>
        <end position="539"/>
    </location>
</feature>
<evidence type="ECO:0000313" key="4">
    <source>
        <dbReference type="Proteomes" id="UP001205906"/>
    </source>
</evidence>
<dbReference type="RefSeq" id="WP_252815291.1">
    <property type="nucleotide sequence ID" value="NZ_JAMXQS010000001.1"/>
</dbReference>